<feature type="region of interest" description="Disordered" evidence="3">
    <location>
        <begin position="531"/>
        <end position="559"/>
    </location>
</feature>
<evidence type="ECO:0000313" key="5">
    <source>
        <dbReference type="EMBL" id="XBH06226.1"/>
    </source>
</evidence>
<keyword evidence="2" id="KW-0677">Repeat</keyword>
<dbReference type="GO" id="GO:0005509">
    <property type="term" value="F:calcium ion binding"/>
    <property type="evidence" value="ECO:0007669"/>
    <property type="project" value="InterPro"/>
</dbReference>
<dbReference type="PROSITE" id="PS00018">
    <property type="entry name" value="EF_HAND_1"/>
    <property type="match status" value="4"/>
</dbReference>
<gene>
    <name evidence="5" type="ORF">V5E97_09375</name>
</gene>
<proteinExistence type="predicted"/>
<evidence type="ECO:0000256" key="3">
    <source>
        <dbReference type="SAM" id="MobiDB-lite"/>
    </source>
</evidence>
<sequence>MTVATHFLAVTLALVAAAPDPADDASEAVGDTARTLVFLGEERPVFLRLQVTAGDRPFDAAWPESIRIIHACLDRDGDGKLTTEEANKDALAALVRLATGGATTLPRGELDVSPKDGVVSTDELAEVLRPVLGPFHVQVGRLAINRTDALFDHLDRDKDGELTRTELATIAGSLRRLDLDDNEMISPAELEPFNSPTAMAMAGNAADRQARFTAVPPVIELVAGESSLRMARLLLKKYDKGRGDVPGRPDSKLSPEEFSIDPDAFARVDTNHDEALSTDELRKFLARAPIDLDLEIALLPDASGGATTRVRGDGVLPKGTQVRQLPDGDVEIAVGRIRLDVHVDQGGTVAETLRRIYLRQFKAADANKDGYLEGKELPAENVQVQVQAQGQVSPLAGLTKVIDRDGDGKLYEKELIDFADRQSEAARGRLVLTASDQGRAIFGILDLDRDRRLSAREVMRTVDRITSWDGDGDGRVTADEIPYHFQVNIARGEFTGLTGAGVGVANPAIGSLVSPKPAALTAGPDWFRQMDRNRDGDISTVNSSAPAPSSTASIVTRTA</sequence>
<reference evidence="5" key="1">
    <citation type="submission" date="2024-05" db="EMBL/GenBank/DDBJ databases">
        <title>Planctomycetes of the genus Singulisphaera possess chitinolytic capabilities.</title>
        <authorList>
            <person name="Ivanova A."/>
        </authorList>
    </citation>
    <scope>NUCLEOTIDE SEQUENCE</scope>
    <source>
        <strain evidence="5">Ch08T</strain>
    </source>
</reference>
<name>A0AAU7CNQ6_9BACT</name>
<keyword evidence="1" id="KW-0479">Metal-binding</keyword>
<feature type="compositionally biased region" description="Low complexity" evidence="3">
    <location>
        <begin position="539"/>
        <end position="559"/>
    </location>
</feature>
<dbReference type="InterPro" id="IPR011992">
    <property type="entry name" value="EF-hand-dom_pair"/>
</dbReference>
<dbReference type="InterPro" id="IPR002048">
    <property type="entry name" value="EF_hand_dom"/>
</dbReference>
<organism evidence="5">
    <name type="scientific">Singulisphaera sp. Ch08</name>
    <dbReference type="NCBI Taxonomy" id="3120278"/>
    <lineage>
        <taxon>Bacteria</taxon>
        <taxon>Pseudomonadati</taxon>
        <taxon>Planctomycetota</taxon>
        <taxon>Planctomycetia</taxon>
        <taxon>Isosphaerales</taxon>
        <taxon>Isosphaeraceae</taxon>
        <taxon>Singulisphaera</taxon>
    </lineage>
</organism>
<dbReference type="PROSITE" id="PS50222">
    <property type="entry name" value="EF_HAND_2"/>
    <property type="match status" value="1"/>
</dbReference>
<dbReference type="SUPFAM" id="SSF47473">
    <property type="entry name" value="EF-hand"/>
    <property type="match status" value="2"/>
</dbReference>
<dbReference type="InterPro" id="IPR018247">
    <property type="entry name" value="EF_Hand_1_Ca_BS"/>
</dbReference>
<dbReference type="Pfam" id="PF13202">
    <property type="entry name" value="EF-hand_5"/>
    <property type="match status" value="4"/>
</dbReference>
<dbReference type="Gene3D" id="1.10.238.10">
    <property type="entry name" value="EF-hand"/>
    <property type="match status" value="3"/>
</dbReference>
<protein>
    <recommendedName>
        <fullName evidence="4">EF-hand domain-containing protein</fullName>
    </recommendedName>
</protein>
<dbReference type="PANTHER" id="PTHR10827:SF98">
    <property type="entry name" value="45 KDA CALCIUM-BINDING PROTEIN"/>
    <property type="match status" value="1"/>
</dbReference>
<evidence type="ECO:0000256" key="1">
    <source>
        <dbReference type="ARBA" id="ARBA00022723"/>
    </source>
</evidence>
<dbReference type="PANTHER" id="PTHR10827">
    <property type="entry name" value="RETICULOCALBIN"/>
    <property type="match status" value="1"/>
</dbReference>
<evidence type="ECO:0000256" key="2">
    <source>
        <dbReference type="ARBA" id="ARBA00022737"/>
    </source>
</evidence>
<dbReference type="SMART" id="SM00054">
    <property type="entry name" value="EFh"/>
    <property type="match status" value="4"/>
</dbReference>
<evidence type="ECO:0000259" key="4">
    <source>
        <dbReference type="PROSITE" id="PS50222"/>
    </source>
</evidence>
<dbReference type="EMBL" id="CP155447">
    <property type="protein sequence ID" value="XBH06226.1"/>
    <property type="molecule type" value="Genomic_DNA"/>
</dbReference>
<accession>A0AAU7CNQ6</accession>
<dbReference type="AlphaFoldDB" id="A0AAU7CNQ6"/>
<feature type="domain" description="EF-hand" evidence="4">
    <location>
        <begin position="142"/>
        <end position="177"/>
    </location>
</feature>
<dbReference type="RefSeq" id="WP_406699076.1">
    <property type="nucleotide sequence ID" value="NZ_CP155447.1"/>
</dbReference>